<evidence type="ECO:0000313" key="2">
    <source>
        <dbReference type="EMBL" id="AJD93391.1"/>
    </source>
</evidence>
<dbReference type="EMBL" id="CP009417">
    <property type="protein sequence ID" value="AJD93391.1"/>
    <property type="molecule type" value="Genomic_DNA"/>
</dbReference>
<feature type="transmembrane region" description="Helical" evidence="1">
    <location>
        <begin position="23"/>
        <end position="54"/>
    </location>
</feature>
<gene>
    <name evidence="2" type="ORF">JMA_40730</name>
</gene>
<accession>A0A0B5ATH3</accession>
<keyword evidence="1" id="KW-1133">Transmembrane helix</keyword>
<protein>
    <submittedName>
        <fullName evidence="2">Uncharacterized protein</fullName>
    </submittedName>
</protein>
<name>A0A0B5ATH3_9BACL</name>
<dbReference type="BioCyc" id="JESP1508404:G14D9-13357-MONOMER"/>
<dbReference type="AlphaFoldDB" id="A0A0B5ATH3"/>
<keyword evidence="1" id="KW-0812">Transmembrane</keyword>
<keyword evidence="2" id="KW-0614">Plasmid</keyword>
<dbReference type="KEGG" id="jeo:JMA_40730"/>
<keyword evidence="1" id="KW-0472">Membrane</keyword>
<keyword evidence="3" id="KW-1185">Reference proteome</keyword>
<geneLocation type="plasmid" evidence="3"/>
<organism evidence="2 3">
    <name type="scientific">Jeotgalibacillus malaysiensis</name>
    <dbReference type="NCBI Taxonomy" id="1508404"/>
    <lineage>
        <taxon>Bacteria</taxon>
        <taxon>Bacillati</taxon>
        <taxon>Bacillota</taxon>
        <taxon>Bacilli</taxon>
        <taxon>Bacillales</taxon>
        <taxon>Caryophanaceae</taxon>
        <taxon>Jeotgalibacillus</taxon>
    </lineage>
</organism>
<sequence>MFLFENKEWFEYTFFSTHAVFDIVVFGMLAGILMLAGSIYVAHATVLGIFYFIFTKQEKKKQLKT</sequence>
<evidence type="ECO:0000256" key="1">
    <source>
        <dbReference type="SAM" id="Phobius"/>
    </source>
</evidence>
<evidence type="ECO:0000313" key="3">
    <source>
        <dbReference type="Proteomes" id="UP000031449"/>
    </source>
</evidence>
<dbReference type="HOGENOM" id="CLU_2844002_0_0_9"/>
<dbReference type="Proteomes" id="UP000031449">
    <property type="component" value="Plasmid unnamed"/>
</dbReference>
<proteinExistence type="predicted"/>
<reference evidence="2 3" key="1">
    <citation type="submission" date="2014-08" db="EMBL/GenBank/DDBJ databases">
        <title>Complete genome of a marine bacteria Jeotgalibacillus malaysiensis.</title>
        <authorList>
            <person name="Yaakop A.S."/>
            <person name="Chan K.-G."/>
            <person name="Goh K.M."/>
        </authorList>
    </citation>
    <scope>NUCLEOTIDE SEQUENCE [LARGE SCALE GENOMIC DNA]</scope>
    <source>
        <strain evidence="2 3">D5</strain>
        <plasmid evidence="3">Plasmid</plasmid>
    </source>
</reference>